<evidence type="ECO:0000259" key="5">
    <source>
        <dbReference type="Pfam" id="PF17919"/>
    </source>
</evidence>
<dbReference type="AlphaFoldDB" id="A0A8X7CK83"/>
<feature type="domain" description="Reverse transcriptase/retrotransposon-derived protein RNase H-like" evidence="5">
    <location>
        <begin position="104"/>
        <end position="201"/>
    </location>
</feature>
<dbReference type="Gene3D" id="3.10.20.370">
    <property type="match status" value="1"/>
</dbReference>
<evidence type="ECO:0000313" key="6">
    <source>
        <dbReference type="EMBL" id="GFY68720.1"/>
    </source>
</evidence>
<dbReference type="GO" id="GO:0004519">
    <property type="term" value="F:endonuclease activity"/>
    <property type="evidence" value="ECO:0007669"/>
    <property type="project" value="UniProtKB-KW"/>
</dbReference>
<dbReference type="InterPro" id="IPR043502">
    <property type="entry name" value="DNA/RNA_pol_sf"/>
</dbReference>
<dbReference type="Pfam" id="PF17919">
    <property type="entry name" value="RT_RNaseH_2"/>
    <property type="match status" value="1"/>
</dbReference>
<protein>
    <submittedName>
        <fullName evidence="6">Retrovirus-related Pol polyprotein from transposon 17.6</fullName>
    </submittedName>
</protein>
<dbReference type="Proteomes" id="UP000886998">
    <property type="component" value="Unassembled WGS sequence"/>
</dbReference>
<keyword evidence="3" id="KW-0255">Endonuclease</keyword>
<dbReference type="InterPro" id="IPR041577">
    <property type="entry name" value="RT_RNaseH_2"/>
</dbReference>
<keyword evidence="1" id="KW-0808">Transferase</keyword>
<evidence type="ECO:0000256" key="1">
    <source>
        <dbReference type="ARBA" id="ARBA00022695"/>
    </source>
</evidence>
<dbReference type="GO" id="GO:0003964">
    <property type="term" value="F:RNA-directed DNA polymerase activity"/>
    <property type="evidence" value="ECO:0007669"/>
    <property type="project" value="UniProtKB-KW"/>
</dbReference>
<evidence type="ECO:0000313" key="7">
    <source>
        <dbReference type="Proteomes" id="UP000886998"/>
    </source>
</evidence>
<name>A0A8X7CK83_9ARAC</name>
<keyword evidence="7" id="KW-1185">Reference proteome</keyword>
<dbReference type="Gene3D" id="3.30.70.270">
    <property type="match status" value="1"/>
</dbReference>
<dbReference type="OrthoDB" id="7305312at2759"/>
<evidence type="ECO:0000256" key="3">
    <source>
        <dbReference type="ARBA" id="ARBA00022759"/>
    </source>
</evidence>
<reference evidence="6" key="1">
    <citation type="submission" date="2020-08" db="EMBL/GenBank/DDBJ databases">
        <title>Multicomponent nature underlies the extraordinary mechanical properties of spider dragline silk.</title>
        <authorList>
            <person name="Kono N."/>
            <person name="Nakamura H."/>
            <person name="Mori M."/>
            <person name="Yoshida Y."/>
            <person name="Ohtoshi R."/>
            <person name="Malay A.D."/>
            <person name="Moran D.A.P."/>
            <person name="Tomita M."/>
            <person name="Numata K."/>
            <person name="Arakawa K."/>
        </authorList>
    </citation>
    <scope>NUCLEOTIDE SEQUENCE</scope>
</reference>
<evidence type="ECO:0000256" key="4">
    <source>
        <dbReference type="ARBA" id="ARBA00022918"/>
    </source>
</evidence>
<dbReference type="EMBL" id="BMAV01017222">
    <property type="protein sequence ID" value="GFY68720.1"/>
    <property type="molecule type" value="Genomic_DNA"/>
</dbReference>
<keyword evidence="1" id="KW-0548">Nucleotidyltransferase</keyword>
<dbReference type="PANTHER" id="PTHR34072">
    <property type="entry name" value="ENZYMATIC POLYPROTEIN-RELATED"/>
    <property type="match status" value="1"/>
</dbReference>
<dbReference type="FunFam" id="3.10.20.370:FF:000001">
    <property type="entry name" value="Retrovirus-related Pol polyprotein from transposon 17.6-like protein"/>
    <property type="match status" value="1"/>
</dbReference>
<accession>A0A8X7CK83</accession>
<evidence type="ECO:0000256" key="2">
    <source>
        <dbReference type="ARBA" id="ARBA00022722"/>
    </source>
</evidence>
<keyword evidence="2" id="KW-0540">Nuclease</keyword>
<keyword evidence="4" id="KW-0695">RNA-directed DNA polymerase</keyword>
<dbReference type="InterPro" id="IPR043128">
    <property type="entry name" value="Rev_trsase/Diguanyl_cyclase"/>
</dbReference>
<organism evidence="6 7">
    <name type="scientific">Trichonephila inaurata madagascariensis</name>
    <dbReference type="NCBI Taxonomy" id="2747483"/>
    <lineage>
        <taxon>Eukaryota</taxon>
        <taxon>Metazoa</taxon>
        <taxon>Ecdysozoa</taxon>
        <taxon>Arthropoda</taxon>
        <taxon>Chelicerata</taxon>
        <taxon>Arachnida</taxon>
        <taxon>Araneae</taxon>
        <taxon>Araneomorphae</taxon>
        <taxon>Entelegynae</taxon>
        <taxon>Araneoidea</taxon>
        <taxon>Nephilidae</taxon>
        <taxon>Trichonephila</taxon>
        <taxon>Trichonephila inaurata</taxon>
    </lineage>
</organism>
<dbReference type="CDD" id="cd09274">
    <property type="entry name" value="RNase_HI_RT_Ty3"/>
    <property type="match status" value="1"/>
</dbReference>
<keyword evidence="3" id="KW-0378">Hydrolase</keyword>
<comment type="caution">
    <text evidence="6">The sequence shown here is derived from an EMBL/GenBank/DDBJ whole genome shotgun (WGS) entry which is preliminary data.</text>
</comment>
<sequence length="320" mass="36799">MDSALKTKLTNQTFFVVVKKGIIILPRFILNERFPKTTVTSHPERIAAIERYLTLKSIQEVRNFFGFANKFRKYIRNYAVITKPLTSVLKGLEKKTSNAPIVLTDDQQRTFESLKTAITTAPIISYFKQELSTFVETGASYSGLGAVLSQEHNRKRRVIEYASRILKDAETRYHNNELEFTAVHGAIIETFRLYLLGHKFQLITDSYTTAYVVVKSAINRKFELYLVDLAQFYFTTEHRPGKQNVIADHLSRFPTPPVCLTVTASYESEICVKQKRNDFCLYISAYSKKKIQTKRQCQSYAIAISITTLLCEIKTINRNL</sequence>
<dbReference type="SUPFAM" id="SSF56672">
    <property type="entry name" value="DNA/RNA polymerases"/>
    <property type="match status" value="1"/>
</dbReference>
<proteinExistence type="predicted"/>
<dbReference type="PANTHER" id="PTHR34072:SF52">
    <property type="entry name" value="RIBONUCLEASE H"/>
    <property type="match status" value="1"/>
</dbReference>
<gene>
    <name evidence="6" type="primary">pol</name>
    <name evidence="6" type="ORF">TNIN_53171</name>
</gene>